<accession>A0ABV8P7D8</accession>
<dbReference type="EMBL" id="JBHSBW010000007">
    <property type="protein sequence ID" value="MFC4210028.1"/>
    <property type="molecule type" value="Genomic_DNA"/>
</dbReference>
<dbReference type="Pfam" id="PF18174">
    <property type="entry name" value="HU-CCDC81_bac_1"/>
    <property type="match status" value="1"/>
</dbReference>
<dbReference type="Proteomes" id="UP001595789">
    <property type="component" value="Unassembled WGS sequence"/>
</dbReference>
<dbReference type="Pfam" id="PF05036">
    <property type="entry name" value="SPOR"/>
    <property type="match status" value="1"/>
</dbReference>
<reference evidence="5" key="1">
    <citation type="journal article" date="2019" name="Int. J. Syst. Evol. Microbiol.">
        <title>The Global Catalogue of Microorganisms (GCM) 10K type strain sequencing project: providing services to taxonomists for standard genome sequencing and annotation.</title>
        <authorList>
            <consortium name="The Broad Institute Genomics Platform"/>
            <consortium name="The Broad Institute Genome Sequencing Center for Infectious Disease"/>
            <person name="Wu L."/>
            <person name="Ma J."/>
        </authorList>
    </citation>
    <scope>NUCLEOTIDE SEQUENCE [LARGE SCALE GENOMIC DNA]</scope>
    <source>
        <strain evidence="5">CCM 8691</strain>
    </source>
</reference>
<dbReference type="Gene3D" id="3.30.70.1070">
    <property type="entry name" value="Sporulation related repeat"/>
    <property type="match status" value="1"/>
</dbReference>
<dbReference type="RefSeq" id="WP_378981436.1">
    <property type="nucleotide sequence ID" value="NZ_JBHSBW010000007.1"/>
</dbReference>
<evidence type="ECO:0000259" key="1">
    <source>
        <dbReference type="Pfam" id="PF05036"/>
    </source>
</evidence>
<proteinExistence type="predicted"/>
<keyword evidence="5" id="KW-1185">Reference proteome</keyword>
<feature type="domain" description="CCDC81-like prokaryotic HU" evidence="3">
    <location>
        <begin position="60"/>
        <end position="127"/>
    </location>
</feature>
<evidence type="ECO:0000313" key="4">
    <source>
        <dbReference type="EMBL" id="MFC4210028.1"/>
    </source>
</evidence>
<dbReference type="InterPro" id="IPR040495">
    <property type="entry name" value="HU-CCDC81_bac_1"/>
</dbReference>
<protein>
    <submittedName>
        <fullName evidence="4">SPOR domain-containing protein</fullName>
    </submittedName>
</protein>
<name>A0ABV8P7D8_9SPHI</name>
<gene>
    <name evidence="4" type="ORF">ACFOWA_02465</name>
</gene>
<organism evidence="4 5">
    <name type="scientific">Pedobacter lithocola</name>
    <dbReference type="NCBI Taxonomy" id="1908239"/>
    <lineage>
        <taxon>Bacteria</taxon>
        <taxon>Pseudomonadati</taxon>
        <taxon>Bacteroidota</taxon>
        <taxon>Sphingobacteriia</taxon>
        <taxon>Sphingobacteriales</taxon>
        <taxon>Sphingobacteriaceae</taxon>
        <taxon>Pedobacter</taxon>
    </lineage>
</organism>
<dbReference type="InterPro" id="IPR041268">
    <property type="entry name" value="HU-CCDC81_bac_2"/>
</dbReference>
<dbReference type="InterPro" id="IPR007730">
    <property type="entry name" value="SPOR-like_dom"/>
</dbReference>
<sequence>MDILLYLSELLQQRTSVGITSLGTFFKKKFAGRYDKEKQSFLPPGYTLQFSSEVKDDEFLATYIAEKLHISKESASYYITQFVEETNKKLELAHEAELANIGRLFFTEHEGLSFEPSKNIYYGSEFYGLPPVVETEVNQIFDEKSPDKEESKTEDDIYEEIAEAPDKDSRQDKLEEPTNTVLPVIENIELDEITDDFKNTLSNTKAEVIDEVVVEHEEISVPEFVKEQHEEHPYRFGHQPESELPKTYLNLNDDVHIADEIIEAPKFIKEQHAEHPNRFGNDPLDAEVLEEEEEAPQGISTWLKGTIIILTLVIIAAITYLIKPELFNGQTGNVKDAKAVVDTPKATVDTAKAKQDSIAKTDSILKANQIQNNIDTTKKNNSGSSNVVDKVNTNTGVTTYEIIGASFKTTKKAEQFVKQMKGYGLTARIVPIEGPYKKVSIASYKTEKEALAARPILSKKVRIKELDIKQINTP</sequence>
<feature type="domain" description="CCDC81-like prokaryotic HU" evidence="2">
    <location>
        <begin position="5"/>
        <end position="56"/>
    </location>
</feature>
<dbReference type="Pfam" id="PF18175">
    <property type="entry name" value="HU-CCDC81_bac_2"/>
    <property type="match status" value="1"/>
</dbReference>
<evidence type="ECO:0000313" key="5">
    <source>
        <dbReference type="Proteomes" id="UP001595789"/>
    </source>
</evidence>
<evidence type="ECO:0000259" key="2">
    <source>
        <dbReference type="Pfam" id="PF18174"/>
    </source>
</evidence>
<feature type="domain" description="SPOR" evidence="1">
    <location>
        <begin position="399"/>
        <end position="458"/>
    </location>
</feature>
<evidence type="ECO:0000259" key="3">
    <source>
        <dbReference type="Pfam" id="PF18175"/>
    </source>
</evidence>
<dbReference type="SUPFAM" id="SSF110997">
    <property type="entry name" value="Sporulation related repeat"/>
    <property type="match status" value="1"/>
</dbReference>
<dbReference type="InterPro" id="IPR036680">
    <property type="entry name" value="SPOR-like_sf"/>
</dbReference>
<comment type="caution">
    <text evidence="4">The sequence shown here is derived from an EMBL/GenBank/DDBJ whole genome shotgun (WGS) entry which is preliminary data.</text>
</comment>